<reference evidence="2 3" key="1">
    <citation type="submission" date="2020-07" db="EMBL/GenBank/DDBJ databases">
        <authorList>
            <person name="Criscuolo A."/>
        </authorList>
    </citation>
    <scope>NUCLEOTIDE SEQUENCE [LARGE SCALE GENOMIC DNA]</scope>
    <source>
        <strain evidence="3">CIP 111030</strain>
    </source>
</reference>
<dbReference type="Pfam" id="PF00903">
    <property type="entry name" value="Glyoxalase"/>
    <property type="match status" value="1"/>
</dbReference>
<organism evidence="2 3">
    <name type="scientific">Phocicoccus schoeneichii</name>
    <dbReference type="NCBI Taxonomy" id="1812261"/>
    <lineage>
        <taxon>Bacteria</taxon>
        <taxon>Bacillati</taxon>
        <taxon>Bacillota</taxon>
        <taxon>Bacilli</taxon>
        <taxon>Bacillales</taxon>
        <taxon>Salinicoccaceae</taxon>
        <taxon>Phocicoccus</taxon>
    </lineage>
</organism>
<dbReference type="PROSITE" id="PS51819">
    <property type="entry name" value="VOC"/>
    <property type="match status" value="1"/>
</dbReference>
<gene>
    <name evidence="2" type="ORF">JEOSCH030_00824</name>
</gene>
<dbReference type="InterPro" id="IPR037523">
    <property type="entry name" value="VOC_core"/>
</dbReference>
<dbReference type="RefSeq" id="WP_229713943.1">
    <property type="nucleotide sequence ID" value="NZ_BMDB01000005.1"/>
</dbReference>
<dbReference type="InterPro" id="IPR004360">
    <property type="entry name" value="Glyas_Fos-R_dOase_dom"/>
</dbReference>
<protein>
    <submittedName>
        <fullName evidence="2">Glyoxalase-like domain protein</fullName>
    </submittedName>
</protein>
<accession>A0A6V7REC4</accession>
<dbReference type="InterPro" id="IPR029068">
    <property type="entry name" value="Glyas_Bleomycin-R_OHBP_Dase"/>
</dbReference>
<evidence type="ECO:0000259" key="1">
    <source>
        <dbReference type="PROSITE" id="PS51819"/>
    </source>
</evidence>
<comment type="caution">
    <text evidence="2">The sequence shown here is derived from an EMBL/GenBank/DDBJ whole genome shotgun (WGS) entry which is preliminary data.</text>
</comment>
<feature type="domain" description="VOC" evidence="1">
    <location>
        <begin position="4"/>
        <end position="125"/>
    </location>
</feature>
<dbReference type="EMBL" id="CAJEWE010000008">
    <property type="protein sequence ID" value="CAD2075218.1"/>
    <property type="molecule type" value="Genomic_DNA"/>
</dbReference>
<name>A0A6V7REC4_9BACL</name>
<evidence type="ECO:0000313" key="3">
    <source>
        <dbReference type="Proteomes" id="UP000521032"/>
    </source>
</evidence>
<keyword evidence="3" id="KW-1185">Reference proteome</keyword>
<dbReference type="Gene3D" id="3.10.180.10">
    <property type="entry name" value="2,3-Dihydroxybiphenyl 1,2-Dioxygenase, domain 1"/>
    <property type="match status" value="1"/>
</dbReference>
<dbReference type="Proteomes" id="UP000521032">
    <property type="component" value="Unassembled WGS sequence"/>
</dbReference>
<dbReference type="SUPFAM" id="SSF54593">
    <property type="entry name" value="Glyoxalase/Bleomycin resistance protein/Dihydroxybiphenyl dioxygenase"/>
    <property type="match status" value="1"/>
</dbReference>
<proteinExistence type="predicted"/>
<dbReference type="PANTHER" id="PTHR36437">
    <property type="entry name" value="GLYOXALASE/BLEOMYCIN RESISTANCE PROTEIN/DIOXYGENASE"/>
    <property type="match status" value="1"/>
</dbReference>
<evidence type="ECO:0000313" key="2">
    <source>
        <dbReference type="EMBL" id="CAD2075218.1"/>
    </source>
</evidence>
<sequence length="127" mass="14892">MIKSLKQVMLYVEKFNDTVEFFTEDLRFVILDEMELVEGFKSVTIAPSIDNETEIVLFDKKFIKKYSPEVSLETPSLMFNTTDIDKLYTELKAKEITVSELVDMQNFRVFNFSDREGNYFAVSELNQ</sequence>
<dbReference type="AlphaFoldDB" id="A0A6V7REC4"/>
<dbReference type="PANTHER" id="PTHR36437:SF2">
    <property type="entry name" value="GLYOXALASE_BLEOMYCIN RESISTANCE PROTEIN_DIOXYGENASE"/>
    <property type="match status" value="1"/>
</dbReference>